<dbReference type="EMBL" id="CP073767">
    <property type="protein sequence ID" value="UWZ51591.1"/>
    <property type="molecule type" value="Genomic_DNA"/>
</dbReference>
<feature type="compositionally biased region" description="Low complexity" evidence="1">
    <location>
        <begin position="28"/>
        <end position="40"/>
    </location>
</feature>
<organism evidence="2 3">
    <name type="scientific">Dactylosporangium aurantiacum</name>
    <dbReference type="NCBI Taxonomy" id="35754"/>
    <lineage>
        <taxon>Bacteria</taxon>
        <taxon>Bacillati</taxon>
        <taxon>Actinomycetota</taxon>
        <taxon>Actinomycetes</taxon>
        <taxon>Micromonosporales</taxon>
        <taxon>Micromonosporaceae</taxon>
        <taxon>Dactylosporangium</taxon>
    </lineage>
</organism>
<evidence type="ECO:0000313" key="2">
    <source>
        <dbReference type="EMBL" id="UWZ51591.1"/>
    </source>
</evidence>
<dbReference type="Proteomes" id="UP001058003">
    <property type="component" value="Chromosome"/>
</dbReference>
<gene>
    <name evidence="2" type="ORF">Daura_33250</name>
</gene>
<evidence type="ECO:0000313" key="3">
    <source>
        <dbReference type="Proteomes" id="UP001058003"/>
    </source>
</evidence>
<keyword evidence="3" id="KW-1185">Reference proteome</keyword>
<dbReference type="OrthoDB" id="8402552at2"/>
<dbReference type="RefSeq" id="WP_052386656.1">
    <property type="nucleotide sequence ID" value="NZ_CP073767.1"/>
</dbReference>
<dbReference type="AlphaFoldDB" id="A0A9Q9IAQ0"/>
<reference evidence="2" key="1">
    <citation type="submission" date="2021-04" db="EMBL/GenBank/DDBJ databases">
        <title>Dactylosporangium aurantiacum NRRL B-8018 full assembly.</title>
        <authorList>
            <person name="Hartkoorn R.C."/>
            <person name="Beaudoing E."/>
            <person name="Hot D."/>
        </authorList>
    </citation>
    <scope>NUCLEOTIDE SEQUENCE</scope>
    <source>
        <strain evidence="2">NRRL B-8018</strain>
    </source>
</reference>
<feature type="region of interest" description="Disordered" evidence="1">
    <location>
        <begin position="28"/>
        <end position="49"/>
    </location>
</feature>
<sequence length="522" mass="56458">MSPHGWQLPPPDDDRPTILAHARALAALHGPGPWPDGGDPLPDRRPGPAPLISDTVMDGIRTQHMLPGAGPAPTALPDLLEHALRVPPSAQEFRRLRDAATAQPRHPADALVHQLQGRELPTDRLRAVAVRLAAHGTRRQEVATGIVLLGICGDRRDRELLLLLGTLEELTLVAAGALHRNGPDPDRAVYELARRVEGWGRIHAVHHLRGTTDAEIRDWLLRGGYRNTVMDEYLAHLAATTGDLRAALAPDTVDEALLAGAGGILLALCAGGPSADITHYDDGPYVIDRYLVHAGNHPPDLGRIGVVGTLRRFVAGDTVRPGSGPRADAMAWSAAERARLGAVCDALTARTDWRDHVHRALHSDDPDRFRRAIWAAEELRVPLDELLRVHLRRDPYDSALWFSLVDGTADVDGMLAFAAEILPLADLATGPTLDVGLGGGRPEHVLDIVVSRLDQYPGKGWPLIEAALANATIRNRNMAVRALDAWPAPTAAAVAALDAAARVEPDRGIRGRMRALLRKWRT</sequence>
<protein>
    <submittedName>
        <fullName evidence="2">Uncharacterized protein</fullName>
    </submittedName>
</protein>
<proteinExistence type="predicted"/>
<name>A0A9Q9IAQ0_9ACTN</name>
<accession>A0A9Q9IAQ0</accession>
<evidence type="ECO:0000256" key="1">
    <source>
        <dbReference type="SAM" id="MobiDB-lite"/>
    </source>
</evidence>
<dbReference type="KEGG" id="daur:Daura_33250"/>